<dbReference type="GeneID" id="19309527"/>
<dbReference type="RefSeq" id="XP_007866245.1">
    <property type="nucleotide sequence ID" value="XM_007868054.1"/>
</dbReference>
<name>S7RL34_GLOTA</name>
<proteinExistence type="predicted"/>
<dbReference type="KEGG" id="gtr:GLOTRDRAFT_93627"/>
<keyword evidence="3" id="KW-1185">Reference proteome</keyword>
<gene>
    <name evidence="2" type="ORF">GLOTRDRAFT_93627</name>
</gene>
<dbReference type="SUPFAM" id="SSF48371">
    <property type="entry name" value="ARM repeat"/>
    <property type="match status" value="1"/>
</dbReference>
<evidence type="ECO:0000313" key="3">
    <source>
        <dbReference type="Proteomes" id="UP000030669"/>
    </source>
</evidence>
<dbReference type="OrthoDB" id="3229905at2759"/>
<evidence type="ECO:0000256" key="1">
    <source>
        <dbReference type="SAM" id="MobiDB-lite"/>
    </source>
</evidence>
<organism evidence="2 3">
    <name type="scientific">Gloeophyllum trabeum (strain ATCC 11539 / FP-39264 / Madison 617)</name>
    <name type="common">Brown rot fungus</name>
    <dbReference type="NCBI Taxonomy" id="670483"/>
    <lineage>
        <taxon>Eukaryota</taxon>
        <taxon>Fungi</taxon>
        <taxon>Dikarya</taxon>
        <taxon>Basidiomycota</taxon>
        <taxon>Agaricomycotina</taxon>
        <taxon>Agaricomycetes</taxon>
        <taxon>Gloeophyllales</taxon>
        <taxon>Gloeophyllaceae</taxon>
        <taxon>Gloeophyllum</taxon>
    </lineage>
</organism>
<accession>S7RL34</accession>
<protein>
    <submittedName>
        <fullName evidence="2">Uncharacterized protein</fullName>
    </submittedName>
</protein>
<evidence type="ECO:0000313" key="2">
    <source>
        <dbReference type="EMBL" id="EPQ55075.1"/>
    </source>
</evidence>
<dbReference type="HOGENOM" id="CLU_309286_0_0_1"/>
<sequence length="953" mass="105927">MDVQKRFNDGPELQDSQQSMANSTTKQDQEGTANARFNLVYLRPQFVNEGKDTAASSPIFPLGRKPRRHLPAYYFGILKIHLLTQTVPPLDAIDRSQRLFKQTISTYFKCVTVGPDSNTSRRAGIRRGPSGVPSSISHRLIALRVDAGSLACSFAEFPLSRGADRLRPIQYSVLLLAKGRHPFSAESMEGRSRGSSQQYPGLLAHLPCGHCIRRSSFLDSAKTINQGITTVLLPCSLKASCQILITQMASTSRDSVSSHRSPLLRRSFSGLDDSLGVEESSNDLIHSQYELSLSSWDSNSTMSSRPGLGRTLDRPLRKAGDAVVAMISRMCEDMGRGPNALMARMLTSGEWGAHRCHSLFCRVYQDSLGPAVLWSCPSIEKILDILFSPYCQKCRECYALSLVRDEIFTEGCRKLVQGIRGSNQSIQRLCAHYVCALSHFHPSFRQQLLRSGAQEALEELCTAAILWREDLLARPATNALDSLSKTLLLPVIKDFSASKLRVDEYYPCPLSEGDLSSMEPKTWECVTELLYYLSLTQMIAPLAKALDAEVVEWLWSELLSSRDPVARGVLGRLICNLYDFLSYAAFTNRWDTESGVQAGVWLWTNLWIPFFRLAWNYSVPLGAFPQAERFCRSAPNTKPQLLRKDPIECLGQKIASPLFFVAAILEKERRVSGNLNLHAIDRAVPRGVLQETSKQIAQILLSCNNPANDIAFLNPVLKSAVPWYDTVCRFEVRRALKGYLSHTNPLLRRNAKLARALLNIDVTCYELRCSGIVVGVLEGGPPHGLCVLDEHEGLPYRPDQNYRDEFPVRRLVASSIWRDIRWVPCAEIDLRSSFYEPLTIVFHGEAYHIVCKRDTSLRTPHLGLLPLTSQPAAISHDAADVGSLHILCAVVTGPPGSCPVFWQVGPVEPVNLTFRGATPANRKGENACSMNEAGQIMLTVTIRGELGFSLSKG</sequence>
<dbReference type="Proteomes" id="UP000030669">
    <property type="component" value="Unassembled WGS sequence"/>
</dbReference>
<dbReference type="AlphaFoldDB" id="S7RL34"/>
<dbReference type="EMBL" id="KB469302">
    <property type="protein sequence ID" value="EPQ55075.1"/>
    <property type="molecule type" value="Genomic_DNA"/>
</dbReference>
<reference evidence="2 3" key="1">
    <citation type="journal article" date="2012" name="Science">
        <title>The Paleozoic origin of enzymatic lignin decomposition reconstructed from 31 fungal genomes.</title>
        <authorList>
            <person name="Floudas D."/>
            <person name="Binder M."/>
            <person name="Riley R."/>
            <person name="Barry K."/>
            <person name="Blanchette R.A."/>
            <person name="Henrissat B."/>
            <person name="Martinez A.T."/>
            <person name="Otillar R."/>
            <person name="Spatafora J.W."/>
            <person name="Yadav J.S."/>
            <person name="Aerts A."/>
            <person name="Benoit I."/>
            <person name="Boyd A."/>
            <person name="Carlson A."/>
            <person name="Copeland A."/>
            <person name="Coutinho P.M."/>
            <person name="de Vries R.P."/>
            <person name="Ferreira P."/>
            <person name="Findley K."/>
            <person name="Foster B."/>
            <person name="Gaskell J."/>
            <person name="Glotzer D."/>
            <person name="Gorecki P."/>
            <person name="Heitman J."/>
            <person name="Hesse C."/>
            <person name="Hori C."/>
            <person name="Igarashi K."/>
            <person name="Jurgens J.A."/>
            <person name="Kallen N."/>
            <person name="Kersten P."/>
            <person name="Kohler A."/>
            <person name="Kuees U."/>
            <person name="Kumar T.K.A."/>
            <person name="Kuo A."/>
            <person name="LaButti K."/>
            <person name="Larrondo L.F."/>
            <person name="Lindquist E."/>
            <person name="Ling A."/>
            <person name="Lombard V."/>
            <person name="Lucas S."/>
            <person name="Lundell T."/>
            <person name="Martin R."/>
            <person name="McLaughlin D.J."/>
            <person name="Morgenstern I."/>
            <person name="Morin E."/>
            <person name="Murat C."/>
            <person name="Nagy L.G."/>
            <person name="Nolan M."/>
            <person name="Ohm R.A."/>
            <person name="Patyshakuliyeva A."/>
            <person name="Rokas A."/>
            <person name="Ruiz-Duenas F.J."/>
            <person name="Sabat G."/>
            <person name="Salamov A."/>
            <person name="Samejima M."/>
            <person name="Schmutz J."/>
            <person name="Slot J.C."/>
            <person name="St John F."/>
            <person name="Stenlid J."/>
            <person name="Sun H."/>
            <person name="Sun S."/>
            <person name="Syed K."/>
            <person name="Tsang A."/>
            <person name="Wiebenga A."/>
            <person name="Young D."/>
            <person name="Pisabarro A."/>
            <person name="Eastwood D.C."/>
            <person name="Martin F."/>
            <person name="Cullen D."/>
            <person name="Grigoriev I.V."/>
            <person name="Hibbett D.S."/>
        </authorList>
    </citation>
    <scope>NUCLEOTIDE SEQUENCE [LARGE SCALE GENOMIC DNA]</scope>
    <source>
        <strain evidence="2 3">ATCC 11539</strain>
    </source>
</reference>
<dbReference type="InterPro" id="IPR016024">
    <property type="entry name" value="ARM-type_fold"/>
</dbReference>
<feature type="compositionally biased region" description="Polar residues" evidence="1">
    <location>
        <begin position="14"/>
        <end position="30"/>
    </location>
</feature>
<feature type="region of interest" description="Disordered" evidence="1">
    <location>
        <begin position="1"/>
        <end position="30"/>
    </location>
</feature>